<reference evidence="1 2" key="1">
    <citation type="submission" date="2018-08" db="EMBL/GenBank/DDBJ databases">
        <title>Genomic Encyclopedia of Archaeal and Bacterial Type Strains, Phase II (KMG-II): from individual species to whole genera.</title>
        <authorList>
            <person name="Goeker M."/>
        </authorList>
    </citation>
    <scope>NUCLEOTIDE SEQUENCE [LARGE SCALE GENOMIC DNA]</scope>
    <source>
        <strain evidence="1 2">DSM 582</strain>
    </source>
</reference>
<name>A0AAQ0KLU4_PARVE</name>
<protein>
    <submittedName>
        <fullName evidence="1">Uncharacterized protein</fullName>
    </submittedName>
</protein>
<sequence length="105" mass="11756">METAFPQLEFVLATTGNVQTQVNNVEDLIAQQVDAPVILPLAEPVKAAKARGIFFQHQCDICCASSSDPVPGCRDRNDPNRLLKKDFERATQRKSFWIQLISARK</sequence>
<dbReference type="InterPro" id="IPR028082">
    <property type="entry name" value="Peripla_BP_I"/>
</dbReference>
<keyword evidence="2" id="KW-1185">Reference proteome</keyword>
<accession>A0AAQ0KLU4</accession>
<gene>
    <name evidence="1" type="ORF">ATH84_101726</name>
</gene>
<dbReference type="EMBL" id="QUMX01000017">
    <property type="protein sequence ID" value="REG46007.1"/>
    <property type="molecule type" value="Genomic_DNA"/>
</dbReference>
<dbReference type="Gene3D" id="3.40.50.2300">
    <property type="match status" value="1"/>
</dbReference>
<evidence type="ECO:0000313" key="1">
    <source>
        <dbReference type="EMBL" id="REG46007.1"/>
    </source>
</evidence>
<evidence type="ECO:0000313" key="2">
    <source>
        <dbReference type="Proteomes" id="UP000256794"/>
    </source>
</evidence>
<organism evidence="1 2">
    <name type="scientific">Paracoccus versutus</name>
    <name type="common">Thiobacillus versutus</name>
    <dbReference type="NCBI Taxonomy" id="34007"/>
    <lineage>
        <taxon>Bacteria</taxon>
        <taxon>Pseudomonadati</taxon>
        <taxon>Pseudomonadota</taxon>
        <taxon>Alphaproteobacteria</taxon>
        <taxon>Rhodobacterales</taxon>
        <taxon>Paracoccaceae</taxon>
        <taxon>Paracoccus</taxon>
    </lineage>
</organism>
<dbReference type="SUPFAM" id="SSF53822">
    <property type="entry name" value="Periplasmic binding protein-like I"/>
    <property type="match status" value="1"/>
</dbReference>
<comment type="caution">
    <text evidence="1">The sequence shown here is derived from an EMBL/GenBank/DDBJ whole genome shotgun (WGS) entry which is preliminary data.</text>
</comment>
<dbReference type="AlphaFoldDB" id="A0AAQ0KLU4"/>
<proteinExistence type="predicted"/>
<dbReference type="Proteomes" id="UP000256794">
    <property type="component" value="Unassembled WGS sequence"/>
</dbReference>